<organism evidence="2 3">
    <name type="scientific">Mytilus edulis</name>
    <name type="common">Blue mussel</name>
    <dbReference type="NCBI Taxonomy" id="6550"/>
    <lineage>
        <taxon>Eukaryota</taxon>
        <taxon>Metazoa</taxon>
        <taxon>Spiralia</taxon>
        <taxon>Lophotrochozoa</taxon>
        <taxon>Mollusca</taxon>
        <taxon>Bivalvia</taxon>
        <taxon>Autobranchia</taxon>
        <taxon>Pteriomorphia</taxon>
        <taxon>Mytilida</taxon>
        <taxon>Mytiloidea</taxon>
        <taxon>Mytilidae</taxon>
        <taxon>Mytilinae</taxon>
        <taxon>Mytilus</taxon>
    </lineage>
</organism>
<evidence type="ECO:0000313" key="3">
    <source>
        <dbReference type="Proteomes" id="UP000683360"/>
    </source>
</evidence>
<evidence type="ECO:0000313" key="2">
    <source>
        <dbReference type="EMBL" id="CAG2210805.1"/>
    </source>
</evidence>
<comment type="caution">
    <text evidence="2">The sequence shown here is derived from an EMBL/GenBank/DDBJ whole genome shotgun (WGS) entry which is preliminary data.</text>
</comment>
<dbReference type="InterPro" id="IPR036116">
    <property type="entry name" value="FN3_sf"/>
</dbReference>
<dbReference type="AlphaFoldDB" id="A0A8S3RVQ2"/>
<name>A0A8S3RVQ2_MYTED</name>
<reference evidence="2" key="1">
    <citation type="submission" date="2021-03" db="EMBL/GenBank/DDBJ databases">
        <authorList>
            <person name="Bekaert M."/>
        </authorList>
    </citation>
    <scope>NUCLEOTIDE SEQUENCE</scope>
</reference>
<protein>
    <recommendedName>
        <fullName evidence="4">Fibronectin type-III domain-containing protein</fullName>
    </recommendedName>
</protein>
<dbReference type="SUPFAM" id="SSF49265">
    <property type="entry name" value="Fibronectin type III"/>
    <property type="match status" value="1"/>
</dbReference>
<dbReference type="Proteomes" id="UP000683360">
    <property type="component" value="Unassembled WGS sequence"/>
</dbReference>
<proteinExistence type="predicted"/>
<feature type="compositionally biased region" description="Polar residues" evidence="1">
    <location>
        <begin position="654"/>
        <end position="687"/>
    </location>
</feature>
<dbReference type="Gene3D" id="2.60.40.10">
    <property type="entry name" value="Immunoglobulins"/>
    <property type="match status" value="1"/>
</dbReference>
<feature type="region of interest" description="Disordered" evidence="1">
    <location>
        <begin position="634"/>
        <end position="697"/>
    </location>
</feature>
<sequence length="697" mass="78571">MEPVEHIFVSPTSNTLAIGWKFNKPVSMYDSPEYVCQLNVVSRTQPYTSNITLNTSNQTVATNLSGVMPGTSYNFKIKCRPEKSFVWSEESEIQATSEYTADIKTCWASGHAGFRLNAVAKNQIGWSHNVTEIVFHPDSDEKLTGILDTQFSDRWHFGMSISTNKKDSGIEWENCIFHPTERDNRNLKPTINKIGTTFIMLMIPRSFCQPNGYRPLQYSVQYGLLNNRVSNKTTWKASSTRNNITIDGLKSNNVYKLVYSTEYNYGTNLPVTFTVTTLTETKDSAVSNSVVILVTCLAVGLVGCVLLAVRFKDKLKDIFKCLCYKPDIEPPTIPINNISRQELEVSNDKVDEDENDNMPENNGYVKVHVFGTTNSNHSNSSGMSDDASNSGCPLLETSMGNCLHSQNKLESTSVPVNECNSDLIVEEDQTRDINECLVHSVDSYVQSNVFEVPSVLPENSDTRCVVQVRWCQQVNDENIDEEAGRNCKVQENSFYPEDNMKLNLANDCTGNLEEPLENDIDRRSNQNDEVNVLTNQQDTDQVSSYVRTEDLRVENFQIQQDVNNASSYVHSEDLQNIDLRYVPSHKGTENLSKTPYCQNMDYFSTCVYTENLQKYLPQQNVDDVLYSRTELLPNNQDIQDSPPAQEIKADESNDVSSESLNHHSQPTNDSSSLHDQTDSGFQSNSGYISHEKLNNLG</sequence>
<evidence type="ECO:0008006" key="4">
    <source>
        <dbReference type="Google" id="ProtNLM"/>
    </source>
</evidence>
<gene>
    <name evidence="2" type="ORF">MEDL_24895</name>
</gene>
<keyword evidence="3" id="KW-1185">Reference proteome</keyword>
<dbReference type="EMBL" id="CAJPWZ010001244">
    <property type="protein sequence ID" value="CAG2210805.1"/>
    <property type="molecule type" value="Genomic_DNA"/>
</dbReference>
<evidence type="ECO:0000256" key="1">
    <source>
        <dbReference type="SAM" id="MobiDB-lite"/>
    </source>
</evidence>
<dbReference type="InterPro" id="IPR013783">
    <property type="entry name" value="Ig-like_fold"/>
</dbReference>
<dbReference type="OrthoDB" id="10341306at2759"/>
<accession>A0A8S3RVQ2</accession>